<comment type="caution">
    <text evidence="1">The sequence shown here is derived from an EMBL/GenBank/DDBJ whole genome shotgun (WGS) entry which is preliminary data.</text>
</comment>
<dbReference type="EMBL" id="LAJE02000363">
    <property type="protein sequence ID" value="OEO28580.1"/>
    <property type="molecule type" value="Genomic_DNA"/>
</dbReference>
<name>A0A1E5XJ09_9HYPH</name>
<evidence type="ECO:0000313" key="2">
    <source>
        <dbReference type="Proteomes" id="UP000095463"/>
    </source>
</evidence>
<keyword evidence="2" id="KW-1185">Reference proteome</keyword>
<accession>A0A1E5XJ09</accession>
<dbReference type="InterPro" id="IPR029032">
    <property type="entry name" value="AhpD-like"/>
</dbReference>
<reference evidence="1 2" key="1">
    <citation type="journal article" date="2015" name="Genome Announc.">
        <title>Genome Assemblies of Three Soil-Associated Devosia species: D. insulae, D. limi, and D. soli.</title>
        <authorList>
            <person name="Hassan Y.I."/>
            <person name="Lepp D."/>
            <person name="Zhou T."/>
        </authorList>
    </citation>
    <scope>NUCLEOTIDE SEQUENCE [LARGE SCALE GENOMIC DNA]</scope>
    <source>
        <strain evidence="1 2">DS-56</strain>
    </source>
</reference>
<sequence>MFIGTIDEKDATGAIADIYASEASVLGYVMEGTKCWTALPHIAPMVEHLLHAARNNFSLGLVSWRLITLVAAKQIPSTYCSHVYAKLLVSDLGSKEKVLAIQHDFRSAGLAAKTVAMLAYAEQVARDASLITESDIEALRKHGFSDREIADIAFCAAYRSFMSRYFDAVGATPESTWLDPDPAFRAAMTVGKPV</sequence>
<dbReference type="Proteomes" id="UP000095463">
    <property type="component" value="Unassembled WGS sequence"/>
</dbReference>
<dbReference type="OrthoDB" id="9810664at2"/>
<protein>
    <submittedName>
        <fullName evidence="1">Alkylhydroperoxidase</fullName>
    </submittedName>
</protein>
<dbReference type="GO" id="GO:0004601">
    <property type="term" value="F:peroxidase activity"/>
    <property type="evidence" value="ECO:0007669"/>
    <property type="project" value="UniProtKB-KW"/>
</dbReference>
<dbReference type="PANTHER" id="PTHR35446:SF2">
    <property type="entry name" value="CARBOXYMUCONOLACTONE DECARBOXYLASE-LIKE DOMAIN-CONTAINING PROTEIN"/>
    <property type="match status" value="1"/>
</dbReference>
<dbReference type="AlphaFoldDB" id="A0A1E5XJ09"/>
<proteinExistence type="predicted"/>
<evidence type="ECO:0000313" key="1">
    <source>
        <dbReference type="EMBL" id="OEO28580.1"/>
    </source>
</evidence>
<dbReference type="RefSeq" id="WP_069912065.1">
    <property type="nucleotide sequence ID" value="NZ_LAJE02000363.1"/>
</dbReference>
<dbReference type="PANTHER" id="PTHR35446">
    <property type="entry name" value="SI:CH211-175M2.5"/>
    <property type="match status" value="1"/>
</dbReference>
<dbReference type="SUPFAM" id="SSF69118">
    <property type="entry name" value="AhpD-like"/>
    <property type="match status" value="1"/>
</dbReference>
<dbReference type="Gene3D" id="1.20.1290.10">
    <property type="entry name" value="AhpD-like"/>
    <property type="match status" value="1"/>
</dbReference>
<organism evidence="1 2">
    <name type="scientific">Devosia insulae DS-56</name>
    <dbReference type="NCBI Taxonomy" id="1116389"/>
    <lineage>
        <taxon>Bacteria</taxon>
        <taxon>Pseudomonadati</taxon>
        <taxon>Pseudomonadota</taxon>
        <taxon>Alphaproteobacteria</taxon>
        <taxon>Hyphomicrobiales</taxon>
        <taxon>Devosiaceae</taxon>
        <taxon>Devosia</taxon>
    </lineage>
</organism>
<gene>
    <name evidence="1" type="ORF">VW23_003830</name>
</gene>